<protein>
    <submittedName>
        <fullName evidence="1">Uncharacterized protein</fullName>
    </submittedName>
</protein>
<keyword evidence="2" id="KW-1185">Reference proteome</keyword>
<dbReference type="PANTHER" id="PTHR47197:SF3">
    <property type="entry name" value="DIHYDRO-HEME D1 DEHYDROGENASE"/>
    <property type="match status" value="1"/>
</dbReference>
<dbReference type="OrthoDB" id="9803927at2"/>
<name>A0A098LAF7_9BACT</name>
<sequence length="671" mass="73084">MAYGFFDSFLQSSPGEGGESTATILLSGGEVTIDDTDKLKVNIAPATYMIDGVAYTYDGGSLTLSAGEELERFDAIVLGVGGVASVIEGTPDVSATTPTIPGTKVLLSYVSVVDHGTEVIEELKELLLGGHRQGDSDENRDNQKNKAPGMFYYRNAKFNTDSQYTLDAPSTISKVDNRVYVFNSARNSSNTGINIDIFEGNALVATKVITGASYINSRVLFYNDNKLYFIVSNLVQQGWLSYYDIANDTFGLEISVGTNTLTGICHKNKIYIGSRGSGLVYIINKLTFSLITTVAQSTAFTFAVDEKQDRIFCCSATGTQIIVLNYYNNTIVKTLTVPAETTSVATRADKGEKSYVNYQGKIPFMARVAGQVLIYDTELDDFLSPINVGTTPVDAVVFSCNLYVANNGSESVSIIDLLEHKFEKDIIVGNRPCSAGNLIVNEDSIFVPVFGAGTIVEIEAKTGLVMSTSPVGGQTRSIVFDTKTGLLYVTVNVPNTRLTIFKYQPAKLFVLGRDKTSWIEITPLTKQGGVAEKQLFYSSEDIEQCFTDKSIPNVKFVKKTAMGYFNEAVIDITGQTTIDLAEYHNYNVFKLTSSNSSETLNTIDNPPEHSFVLIPVSISLTVNSVDPATATENDIVLESSTLVLNGERGHWLELRSEYFGTGLRQINAATY</sequence>
<dbReference type="Gene3D" id="2.130.10.10">
    <property type="entry name" value="YVTN repeat-like/Quinoprotein amine dehydrogenase"/>
    <property type="match status" value="2"/>
</dbReference>
<dbReference type="SUPFAM" id="SSF51004">
    <property type="entry name" value="C-terminal (heme d1) domain of cytochrome cd1-nitrite reductase"/>
    <property type="match status" value="1"/>
</dbReference>
<gene>
    <name evidence="1" type="ORF">MYP_641</name>
</gene>
<dbReference type="InterPro" id="IPR011048">
    <property type="entry name" value="Haem_d1_sf"/>
</dbReference>
<proteinExistence type="predicted"/>
<comment type="caution">
    <text evidence="1">The sequence shown here is derived from an EMBL/GenBank/DDBJ whole genome shotgun (WGS) entry which is preliminary data.</text>
</comment>
<dbReference type="EMBL" id="BBLT01000001">
    <property type="protein sequence ID" value="GAL83414.1"/>
    <property type="molecule type" value="Genomic_DNA"/>
</dbReference>
<dbReference type="eggNOG" id="COG3391">
    <property type="taxonomic scope" value="Bacteria"/>
</dbReference>
<evidence type="ECO:0000313" key="2">
    <source>
        <dbReference type="Proteomes" id="UP000030185"/>
    </source>
</evidence>
<dbReference type="STRING" id="153721.MYP_641"/>
<dbReference type="AlphaFoldDB" id="A0A098LAF7"/>
<evidence type="ECO:0000313" key="1">
    <source>
        <dbReference type="EMBL" id="GAL83414.1"/>
    </source>
</evidence>
<organism evidence="1 2">
    <name type="scientific">Sporocytophaga myxococcoides</name>
    <dbReference type="NCBI Taxonomy" id="153721"/>
    <lineage>
        <taxon>Bacteria</taxon>
        <taxon>Pseudomonadati</taxon>
        <taxon>Bacteroidota</taxon>
        <taxon>Cytophagia</taxon>
        <taxon>Cytophagales</taxon>
        <taxon>Cytophagaceae</taxon>
        <taxon>Sporocytophaga</taxon>
    </lineage>
</organism>
<reference evidence="1 2" key="1">
    <citation type="submission" date="2014-09" db="EMBL/GenBank/DDBJ databases">
        <title>Sporocytophaga myxococcoides PG-01 genome sequencing.</title>
        <authorList>
            <person name="Liu L."/>
            <person name="Gao P.J."/>
            <person name="Chen G.J."/>
            <person name="Wang L.S."/>
        </authorList>
    </citation>
    <scope>NUCLEOTIDE SEQUENCE [LARGE SCALE GENOMIC DNA]</scope>
    <source>
        <strain evidence="1 2">PG-01</strain>
    </source>
</reference>
<dbReference type="InterPro" id="IPR015943">
    <property type="entry name" value="WD40/YVTN_repeat-like_dom_sf"/>
</dbReference>
<dbReference type="PANTHER" id="PTHR47197">
    <property type="entry name" value="PROTEIN NIRF"/>
    <property type="match status" value="1"/>
</dbReference>
<dbReference type="RefSeq" id="WP_045458241.1">
    <property type="nucleotide sequence ID" value="NZ_BBLT01000001.1"/>
</dbReference>
<accession>A0A098LAF7</accession>
<dbReference type="InterPro" id="IPR051200">
    <property type="entry name" value="Host-pathogen_enzymatic-act"/>
</dbReference>
<dbReference type="Proteomes" id="UP000030185">
    <property type="component" value="Unassembled WGS sequence"/>
</dbReference>